<dbReference type="InterPro" id="IPR011856">
    <property type="entry name" value="tRNA_endonuc-like_dom_sf"/>
</dbReference>
<sequence length="109" mass="12140">MQVKTTTFAQQNGWTVTVGHHPDTHSKKGHLLAYSPDEIDLFFIVDRDMTMYLIPSRALAGRVRVLLRTYRKYIVGNARGLLGVAAEEEMAARTAQALTPALARGSELR</sequence>
<name>A0A6P2BW97_9ACTN</name>
<dbReference type="RefSeq" id="WP_145855976.1">
    <property type="nucleotide sequence ID" value="NZ_RPFW01000004.1"/>
</dbReference>
<dbReference type="EMBL" id="RPFW01000004">
    <property type="protein sequence ID" value="TVZ03324.1"/>
    <property type="molecule type" value="Genomic_DNA"/>
</dbReference>
<evidence type="ECO:0000313" key="1">
    <source>
        <dbReference type="EMBL" id="TVZ03324.1"/>
    </source>
</evidence>
<keyword evidence="2" id="KW-1185">Reference proteome</keyword>
<gene>
    <name evidence="1" type="ORF">EAS64_23225</name>
</gene>
<dbReference type="OrthoDB" id="3357452at2"/>
<comment type="caution">
    <text evidence="1">The sequence shown here is derived from an EMBL/GenBank/DDBJ whole genome shotgun (WGS) entry which is preliminary data.</text>
</comment>
<dbReference type="Gene3D" id="3.40.1350.10">
    <property type="match status" value="1"/>
</dbReference>
<accession>A0A6P2BW97</accession>
<protein>
    <submittedName>
        <fullName evidence="1">Uncharacterized protein</fullName>
    </submittedName>
</protein>
<dbReference type="AlphaFoldDB" id="A0A6P2BW97"/>
<reference evidence="1 2" key="1">
    <citation type="submission" date="2018-11" db="EMBL/GenBank/DDBJ databases">
        <title>Trebonia kvetii gen.nov., sp.nov., a novel acidophilic actinobacterium, and proposal of the new actinobacterial family Treboniaceae fam. nov.</title>
        <authorList>
            <person name="Rapoport D."/>
            <person name="Sagova-Mareckova M."/>
            <person name="Sedlacek I."/>
            <person name="Provaznik J."/>
            <person name="Kralova S."/>
            <person name="Pavlinic D."/>
            <person name="Benes V."/>
            <person name="Kopecky J."/>
        </authorList>
    </citation>
    <scope>NUCLEOTIDE SEQUENCE [LARGE SCALE GENOMIC DNA]</scope>
    <source>
        <strain evidence="1 2">15Tr583</strain>
    </source>
</reference>
<evidence type="ECO:0000313" key="2">
    <source>
        <dbReference type="Proteomes" id="UP000460272"/>
    </source>
</evidence>
<dbReference type="GO" id="GO:0003676">
    <property type="term" value="F:nucleic acid binding"/>
    <property type="evidence" value="ECO:0007669"/>
    <property type="project" value="InterPro"/>
</dbReference>
<dbReference type="Proteomes" id="UP000460272">
    <property type="component" value="Unassembled WGS sequence"/>
</dbReference>
<organism evidence="1 2">
    <name type="scientific">Trebonia kvetii</name>
    <dbReference type="NCBI Taxonomy" id="2480626"/>
    <lineage>
        <taxon>Bacteria</taxon>
        <taxon>Bacillati</taxon>
        <taxon>Actinomycetota</taxon>
        <taxon>Actinomycetes</taxon>
        <taxon>Streptosporangiales</taxon>
        <taxon>Treboniaceae</taxon>
        <taxon>Trebonia</taxon>
    </lineage>
</organism>
<proteinExistence type="predicted"/>